<dbReference type="Pfam" id="PF09339">
    <property type="entry name" value="HTH_IclR"/>
    <property type="match status" value="1"/>
</dbReference>
<dbReference type="SUPFAM" id="SSF46785">
    <property type="entry name" value="Winged helix' DNA-binding domain"/>
    <property type="match status" value="1"/>
</dbReference>
<feature type="domain" description="HTH iclR-type" evidence="1">
    <location>
        <begin position="31"/>
        <end position="68"/>
    </location>
</feature>
<dbReference type="Gene3D" id="1.10.10.10">
    <property type="entry name" value="Winged helix-like DNA-binding domain superfamily/Winged helix DNA-binding domain"/>
    <property type="match status" value="1"/>
</dbReference>
<evidence type="ECO:0000313" key="2">
    <source>
        <dbReference type="EMBL" id="MFC6887949.1"/>
    </source>
</evidence>
<dbReference type="AlphaFoldDB" id="A0ABD5UF95"/>
<organism evidence="2 3">
    <name type="scientific">Halorubrum trueperi</name>
    <dbReference type="NCBI Taxonomy" id="2004704"/>
    <lineage>
        <taxon>Archaea</taxon>
        <taxon>Methanobacteriati</taxon>
        <taxon>Methanobacteriota</taxon>
        <taxon>Stenosarchaea group</taxon>
        <taxon>Halobacteria</taxon>
        <taxon>Halobacteriales</taxon>
        <taxon>Haloferacaceae</taxon>
        <taxon>Halorubrum</taxon>
    </lineage>
</organism>
<protein>
    <submittedName>
        <fullName evidence="2">Helix-turn-helix domain-containing protein</fullName>
    </submittedName>
</protein>
<proteinExistence type="predicted"/>
<dbReference type="InterPro" id="IPR005471">
    <property type="entry name" value="Tscrpt_reg_IclR_N"/>
</dbReference>
<keyword evidence="3" id="KW-1185">Reference proteome</keyword>
<dbReference type="EMBL" id="JBHSXI010000001">
    <property type="protein sequence ID" value="MFC6887949.1"/>
    <property type="molecule type" value="Genomic_DNA"/>
</dbReference>
<dbReference type="InterPro" id="IPR036388">
    <property type="entry name" value="WH-like_DNA-bd_sf"/>
</dbReference>
<sequence length="85" mass="9674">MTDATLGNLDRLTRERLAELPPTASLVYLELRNADGPRTLRQLSRQMARPKTSAHRALRQLHEKNLVTCSPRHTDPPSSEWSVDE</sequence>
<dbReference type="InterPro" id="IPR036390">
    <property type="entry name" value="WH_DNA-bd_sf"/>
</dbReference>
<gene>
    <name evidence="2" type="ORF">ACFQEY_02600</name>
</gene>
<dbReference type="Proteomes" id="UP001596333">
    <property type="component" value="Unassembled WGS sequence"/>
</dbReference>
<reference evidence="2 3" key="1">
    <citation type="journal article" date="2019" name="Int. J. Syst. Evol. Microbiol.">
        <title>The Global Catalogue of Microorganisms (GCM) 10K type strain sequencing project: providing services to taxonomists for standard genome sequencing and annotation.</title>
        <authorList>
            <consortium name="The Broad Institute Genomics Platform"/>
            <consortium name="The Broad Institute Genome Sequencing Center for Infectious Disease"/>
            <person name="Wu L."/>
            <person name="Ma J."/>
        </authorList>
    </citation>
    <scope>NUCLEOTIDE SEQUENCE [LARGE SCALE GENOMIC DNA]</scope>
    <source>
        <strain evidence="2 3">Y73</strain>
    </source>
</reference>
<dbReference type="RefSeq" id="WP_379764511.1">
    <property type="nucleotide sequence ID" value="NZ_JBHSXI010000001.1"/>
</dbReference>
<evidence type="ECO:0000313" key="3">
    <source>
        <dbReference type="Proteomes" id="UP001596333"/>
    </source>
</evidence>
<comment type="caution">
    <text evidence="2">The sequence shown here is derived from an EMBL/GenBank/DDBJ whole genome shotgun (WGS) entry which is preliminary data.</text>
</comment>
<accession>A0ABD5UF95</accession>
<name>A0ABD5UF95_9EURY</name>
<evidence type="ECO:0000259" key="1">
    <source>
        <dbReference type="Pfam" id="PF09339"/>
    </source>
</evidence>